<dbReference type="PIRSF" id="PIRSF015965">
    <property type="entry name" value="26S_Psome_Rpn1"/>
    <property type="match status" value="1"/>
</dbReference>
<feature type="domain" description="26S proteasome non-ATPase regulatory subunit RPN1 C-terminal" evidence="6">
    <location>
        <begin position="864"/>
        <end position="902"/>
    </location>
</feature>
<dbReference type="InterPro" id="IPR011989">
    <property type="entry name" value="ARM-like"/>
</dbReference>
<proteinExistence type="inferred from homology"/>
<dbReference type="Pfam" id="PF17781">
    <property type="entry name" value="RPN1_RPN2_N"/>
    <property type="match status" value="1"/>
</dbReference>
<evidence type="ECO:0000313" key="8">
    <source>
        <dbReference type="Proteomes" id="UP000019335"/>
    </source>
</evidence>
<dbReference type="GO" id="GO:0042176">
    <property type="term" value="P:regulation of protein catabolic process"/>
    <property type="evidence" value="ECO:0007669"/>
    <property type="project" value="InterPro"/>
</dbReference>
<dbReference type="AlphaFoldDB" id="W7TKW5"/>
<dbReference type="GO" id="GO:0008540">
    <property type="term" value="C:proteasome regulatory particle, base subcomplex"/>
    <property type="evidence" value="ECO:0007669"/>
    <property type="project" value="TreeGrafter"/>
</dbReference>
<dbReference type="InterPro" id="IPR040892">
    <property type="entry name" value="RPN1_N"/>
</dbReference>
<organism evidence="7 8">
    <name type="scientific">Nannochloropsis gaditana</name>
    <dbReference type="NCBI Taxonomy" id="72520"/>
    <lineage>
        <taxon>Eukaryota</taxon>
        <taxon>Sar</taxon>
        <taxon>Stramenopiles</taxon>
        <taxon>Ochrophyta</taxon>
        <taxon>Eustigmatophyceae</taxon>
        <taxon>Eustigmatales</taxon>
        <taxon>Monodopsidaceae</taxon>
        <taxon>Nannochloropsis</taxon>
    </lineage>
</organism>
<dbReference type="InterPro" id="IPR016024">
    <property type="entry name" value="ARM-type_fold"/>
</dbReference>
<dbReference type="InterPro" id="IPR002015">
    <property type="entry name" value="Proteasome/cyclosome_rpt"/>
</dbReference>
<keyword evidence="3" id="KW-0647">Proteasome</keyword>
<dbReference type="InterPro" id="IPR041433">
    <property type="entry name" value="RPN1_C"/>
</dbReference>
<dbReference type="Proteomes" id="UP000019335">
    <property type="component" value="Chromosome 6"/>
</dbReference>
<keyword evidence="2" id="KW-0677">Repeat</keyword>
<keyword evidence="8" id="KW-1185">Reference proteome</keyword>
<dbReference type="EMBL" id="AZIL01000424">
    <property type="protein sequence ID" value="EWM27740.1"/>
    <property type="molecule type" value="Genomic_DNA"/>
</dbReference>
<comment type="similarity">
    <text evidence="1">Belongs to the proteasome subunit S2 family.</text>
</comment>
<protein>
    <submittedName>
        <fullName evidence="7">Armadillo-like helical</fullName>
    </submittedName>
</protein>
<evidence type="ECO:0000256" key="1">
    <source>
        <dbReference type="ARBA" id="ARBA00005460"/>
    </source>
</evidence>
<dbReference type="GO" id="GO:0005634">
    <property type="term" value="C:nucleus"/>
    <property type="evidence" value="ECO:0007669"/>
    <property type="project" value="TreeGrafter"/>
</dbReference>
<dbReference type="InterPro" id="IPR016643">
    <property type="entry name" value="26S_Psome_Rpn1"/>
</dbReference>
<dbReference type="Pfam" id="PF18051">
    <property type="entry name" value="RPN1_C"/>
    <property type="match status" value="1"/>
</dbReference>
<feature type="compositionally biased region" description="Basic and acidic residues" evidence="4">
    <location>
        <begin position="8"/>
        <end position="20"/>
    </location>
</feature>
<evidence type="ECO:0000256" key="3">
    <source>
        <dbReference type="ARBA" id="ARBA00022942"/>
    </source>
</evidence>
<evidence type="ECO:0000259" key="5">
    <source>
        <dbReference type="Pfam" id="PF17781"/>
    </source>
</evidence>
<dbReference type="SUPFAM" id="SSF48371">
    <property type="entry name" value="ARM repeat"/>
    <property type="match status" value="1"/>
</dbReference>
<sequence length="932" mass="101326">MPNPDGDGDGKNSSKDDKRQAVALMVPAADPPTLEKEERGVPPKPEPDDKDKKDKSKEADEISAEDQALLEGLQLAVERAQDKDAGVQKMALEHLRKEIRAATSSMTSVPKPLKFLRPHYTTLIDVYTNAAIYPVGSENRKLLGDVLAVLAMTMATPGSRESLRFKLESNAQDLGSWGHEFVRSLAGEIGEEYVSRTTADAPQPVEDLLALVKDIVPFHIQHNAFAEAVDLLLEVQRLPQLLELTSVDEANYQRICLYLLRCADFMADPDDLQEMLVTAYELYRKQGSYADALRVAIKLNNDMARIHQLFEEVSDETQKRQLAFMVGRSHVNLQYEGEEADAEEVNELVGNSKLSEHYLLLAKDLDVLDPKTPEDIFKSHLAETGGFSRRREGAGAHHVDSARANLASTFVNAFVNLGYQKDALVTPEGNAWLYKNKDHGMMSAAASIGAILLWNVEEGLNQIDKFMHSQEEHIRAGALLAIGIVSSGVRIEHDAALALLSEHLESASKPVRYAAAFGLGLAYAGSNREDLIELLAPLVADADAGITEVALAALSLGMIFVGTTNSEVASLLVQRLMESAEADLDNPMARFLVLGLALPFLGQMEKADAMLEAVKTVEHKMGRSAAVVLETAAYAGSGNVLKVQKMLHLCAEHLQEDADHQSVAVLGIALITLGEEVGAEMALRSFDHLLHYGELPIRRAVPLAFALLHVSNPDYGIIDQLSRLTHDQDGQVAQNAVLALGVIGCGTNNSRIAGLLRQLAEFYSREASHLFVVRVAQGFLHAGKGLVSMTPFHSDRLLASGVGLAGILTLLHAALDMKNTVLDKHHYLLFSALVAMNPRMLITLDEDLNPLPVTVRVGQAVETVGQAGRPKTITGFQTHTTPVLLGVKDRAELASSEYLAYTIQAAECGGGLICMICDPAFLQFPTFRGVQA</sequence>
<dbReference type="GO" id="GO:0034515">
    <property type="term" value="C:proteasome storage granule"/>
    <property type="evidence" value="ECO:0007669"/>
    <property type="project" value="TreeGrafter"/>
</dbReference>
<name>W7TKW5_9STRA</name>
<gene>
    <name evidence="7" type="ORF">Naga_100034g11</name>
</gene>
<dbReference type="FunFam" id="1.25.10.10:FF:000026">
    <property type="entry name" value="26S proteasome non-ATPase regulatory subunit 2"/>
    <property type="match status" value="1"/>
</dbReference>
<dbReference type="GO" id="GO:0043161">
    <property type="term" value="P:proteasome-mediated ubiquitin-dependent protein catabolic process"/>
    <property type="evidence" value="ECO:0007669"/>
    <property type="project" value="TreeGrafter"/>
</dbReference>
<dbReference type="OrthoDB" id="10252509at2759"/>
<evidence type="ECO:0000259" key="6">
    <source>
        <dbReference type="Pfam" id="PF18051"/>
    </source>
</evidence>
<dbReference type="Pfam" id="PF01851">
    <property type="entry name" value="PC_rep"/>
    <property type="match status" value="2"/>
</dbReference>
<evidence type="ECO:0000256" key="2">
    <source>
        <dbReference type="ARBA" id="ARBA00022737"/>
    </source>
</evidence>
<evidence type="ECO:0000256" key="4">
    <source>
        <dbReference type="SAM" id="MobiDB-lite"/>
    </source>
</evidence>
<evidence type="ECO:0000313" key="7">
    <source>
        <dbReference type="EMBL" id="EWM27740.1"/>
    </source>
</evidence>
<comment type="caution">
    <text evidence="7">The sequence shown here is derived from an EMBL/GenBank/DDBJ whole genome shotgun (WGS) entry which is preliminary data.</text>
</comment>
<reference evidence="7 8" key="1">
    <citation type="journal article" date="2014" name="Mol. Plant">
        <title>Chromosome Scale Genome Assembly and Transcriptome Profiling of Nannochloropsis gaditana in Nitrogen Depletion.</title>
        <authorList>
            <person name="Corteggiani Carpinelli E."/>
            <person name="Telatin A."/>
            <person name="Vitulo N."/>
            <person name="Forcato C."/>
            <person name="D'Angelo M."/>
            <person name="Schiavon R."/>
            <person name="Vezzi A."/>
            <person name="Giacometti G.M."/>
            <person name="Morosinotto T."/>
            <person name="Valle G."/>
        </authorList>
    </citation>
    <scope>NUCLEOTIDE SEQUENCE [LARGE SCALE GENOMIC DNA]</scope>
    <source>
        <strain evidence="7 8">B-31</strain>
    </source>
</reference>
<dbReference type="PANTHER" id="PTHR10943">
    <property type="entry name" value="26S PROTEASOME NON-ATPASE REGULATORY SUBUNIT"/>
    <property type="match status" value="1"/>
</dbReference>
<dbReference type="PANTHER" id="PTHR10943:SF1">
    <property type="entry name" value="26S PROTEASOME NON-ATPASE REGULATORY SUBUNIT 2"/>
    <property type="match status" value="1"/>
</dbReference>
<feature type="domain" description="RPN1 N-terminal" evidence="5">
    <location>
        <begin position="73"/>
        <end position="381"/>
    </location>
</feature>
<feature type="region of interest" description="Disordered" evidence="4">
    <location>
        <begin position="1"/>
        <end position="64"/>
    </location>
</feature>
<accession>W7TKW5</accession>
<feature type="compositionally biased region" description="Basic and acidic residues" evidence="4">
    <location>
        <begin position="33"/>
        <end position="60"/>
    </location>
</feature>
<dbReference type="Gene3D" id="1.25.10.10">
    <property type="entry name" value="Leucine-rich Repeat Variant"/>
    <property type="match status" value="1"/>
</dbReference>
<dbReference type="GO" id="GO:0030234">
    <property type="term" value="F:enzyme regulator activity"/>
    <property type="evidence" value="ECO:0007669"/>
    <property type="project" value="InterPro"/>
</dbReference>